<dbReference type="OrthoDB" id="448455at2759"/>
<dbReference type="Gene3D" id="1.10.510.10">
    <property type="entry name" value="Transferase(Phosphotransferase) domain 1"/>
    <property type="match status" value="1"/>
</dbReference>
<evidence type="ECO:0000256" key="3">
    <source>
        <dbReference type="PROSITE-ProRule" id="PRU10141"/>
    </source>
</evidence>
<dbReference type="GO" id="GO:0005524">
    <property type="term" value="F:ATP binding"/>
    <property type="evidence" value="ECO:0007669"/>
    <property type="project" value="UniProtKB-UniRule"/>
</dbReference>
<dbReference type="PANTHER" id="PTHR24347">
    <property type="entry name" value="SERINE/THREONINE-PROTEIN KINASE"/>
    <property type="match status" value="1"/>
</dbReference>
<protein>
    <submittedName>
        <fullName evidence="5">Pkinase-domain-containing protein</fullName>
    </submittedName>
</protein>
<dbReference type="RefSeq" id="XP_024706963.1">
    <property type="nucleotide sequence ID" value="XM_024848518.1"/>
</dbReference>
<dbReference type="InterPro" id="IPR000719">
    <property type="entry name" value="Prot_kinase_dom"/>
</dbReference>
<dbReference type="VEuPathDB" id="FungiDB:P170DRAFT_433538"/>
<keyword evidence="5" id="KW-0418">Kinase</keyword>
<gene>
    <name evidence="5" type="ORF">P170DRAFT_433538</name>
</gene>
<dbReference type="PROSITE" id="PS50011">
    <property type="entry name" value="PROTEIN_KINASE_DOM"/>
    <property type="match status" value="1"/>
</dbReference>
<dbReference type="AlphaFoldDB" id="A0A2I2GFM6"/>
<name>A0A2I2GFM6_9EURO</name>
<keyword evidence="6" id="KW-1185">Reference proteome</keyword>
<evidence type="ECO:0000256" key="1">
    <source>
        <dbReference type="ARBA" id="ARBA00022741"/>
    </source>
</evidence>
<feature type="domain" description="Protein kinase" evidence="4">
    <location>
        <begin position="48"/>
        <end position="322"/>
    </location>
</feature>
<dbReference type="GeneID" id="36556217"/>
<dbReference type="SMART" id="SM00220">
    <property type="entry name" value="S_TKc"/>
    <property type="match status" value="1"/>
</dbReference>
<evidence type="ECO:0000259" key="4">
    <source>
        <dbReference type="PROSITE" id="PS50011"/>
    </source>
</evidence>
<dbReference type="InterPro" id="IPR011009">
    <property type="entry name" value="Kinase-like_dom_sf"/>
</dbReference>
<evidence type="ECO:0000256" key="2">
    <source>
        <dbReference type="ARBA" id="ARBA00022840"/>
    </source>
</evidence>
<evidence type="ECO:0000313" key="6">
    <source>
        <dbReference type="Proteomes" id="UP000234275"/>
    </source>
</evidence>
<accession>A0A2I2GFM6</accession>
<keyword evidence="1 3" id="KW-0547">Nucleotide-binding</keyword>
<feature type="binding site" evidence="3">
    <location>
        <position position="77"/>
    </location>
    <ligand>
        <name>ATP</name>
        <dbReference type="ChEBI" id="CHEBI:30616"/>
    </ligand>
</feature>
<reference evidence="5 6" key="1">
    <citation type="submission" date="2016-12" db="EMBL/GenBank/DDBJ databases">
        <title>The genomes of Aspergillus section Nigri reveals drivers in fungal speciation.</title>
        <authorList>
            <consortium name="DOE Joint Genome Institute"/>
            <person name="Vesth T.C."/>
            <person name="Nybo J."/>
            <person name="Theobald S."/>
            <person name="Brandl J."/>
            <person name="Frisvad J.C."/>
            <person name="Nielsen K.F."/>
            <person name="Lyhne E.K."/>
            <person name="Kogle M.E."/>
            <person name="Kuo A."/>
            <person name="Riley R."/>
            <person name="Clum A."/>
            <person name="Nolan M."/>
            <person name="Lipzen A."/>
            <person name="Salamov A."/>
            <person name="Henrissat B."/>
            <person name="Wiebenga A."/>
            <person name="De Vries R.P."/>
            <person name="Grigoriev I.V."/>
            <person name="Mortensen U.H."/>
            <person name="Andersen M.R."/>
            <person name="Baker S.E."/>
        </authorList>
    </citation>
    <scope>NUCLEOTIDE SEQUENCE [LARGE SCALE GENOMIC DNA]</scope>
    <source>
        <strain evidence="5 6">IBT 23096</strain>
    </source>
</reference>
<dbReference type="CDD" id="cd05117">
    <property type="entry name" value="STKc_CAMK"/>
    <property type="match status" value="1"/>
</dbReference>
<keyword evidence="5" id="KW-0808">Transferase</keyword>
<proteinExistence type="predicted"/>
<organism evidence="5 6">
    <name type="scientific">Aspergillus steynii IBT 23096</name>
    <dbReference type="NCBI Taxonomy" id="1392250"/>
    <lineage>
        <taxon>Eukaryota</taxon>
        <taxon>Fungi</taxon>
        <taxon>Dikarya</taxon>
        <taxon>Ascomycota</taxon>
        <taxon>Pezizomycotina</taxon>
        <taxon>Eurotiomycetes</taxon>
        <taxon>Eurotiomycetidae</taxon>
        <taxon>Eurotiales</taxon>
        <taxon>Aspergillaceae</taxon>
        <taxon>Aspergillus</taxon>
        <taxon>Aspergillus subgen. Circumdati</taxon>
    </lineage>
</organism>
<dbReference type="FunFam" id="1.10.510.10:FF:000571">
    <property type="entry name" value="Maternal embryonic leucine zipper kinase"/>
    <property type="match status" value="1"/>
</dbReference>
<dbReference type="Proteomes" id="UP000234275">
    <property type="component" value="Unassembled WGS sequence"/>
</dbReference>
<dbReference type="EMBL" id="MSFO01000002">
    <property type="protein sequence ID" value="PLB51661.1"/>
    <property type="molecule type" value="Genomic_DNA"/>
</dbReference>
<comment type="caution">
    <text evidence="5">The sequence shown here is derived from an EMBL/GenBank/DDBJ whole genome shotgun (WGS) entry which is preliminary data.</text>
</comment>
<dbReference type="SUPFAM" id="SSF56112">
    <property type="entry name" value="Protein kinase-like (PK-like)"/>
    <property type="match status" value="1"/>
</dbReference>
<dbReference type="InterPro" id="IPR017441">
    <property type="entry name" value="Protein_kinase_ATP_BS"/>
</dbReference>
<keyword evidence="2 3" id="KW-0067">ATP-binding</keyword>
<evidence type="ECO:0000313" key="5">
    <source>
        <dbReference type="EMBL" id="PLB51661.1"/>
    </source>
</evidence>
<dbReference type="PROSITE" id="PS00107">
    <property type="entry name" value="PROTEIN_KINASE_ATP"/>
    <property type="match status" value="1"/>
</dbReference>
<sequence>MSGLAEIIQETPSEGPSDSQVKAQTSNEISFAEVMEQYDIKTNFHQQYRVIQQLGKGHFATVYLCANRVTDVACAVKTFKTLKSLASSGFNDPLIHEIQLLRELRNYYHPNLMRMINVFADFEKNNISLVFNLAEEGELFNWIVSKQKLTENETRRVFRQLISAIQFLHGRGWVHRDIKPENILVLDKSLTIQLGDFGVAKQIRTEPSLDELTTTLCGTPSYVAPEILQETVRRRYGFGVDVWSCGVVLYICLCGFPPFSDELYSRESPYTLAQQIRMGRFDYPSPYWDDIPDSALDLIGKMLTVDASKRISPSKCLCHPWMCDTPWPAPEIPADAEKALSLRDQATNLDTPWPAPEIPADVQKALTLRGRAANLGAELPC</sequence>
<dbReference type="STRING" id="1392250.A0A2I2GFM6"/>
<dbReference type="Pfam" id="PF00069">
    <property type="entry name" value="Pkinase"/>
    <property type="match status" value="1"/>
</dbReference>
<dbReference type="GO" id="GO:0004672">
    <property type="term" value="F:protein kinase activity"/>
    <property type="evidence" value="ECO:0007669"/>
    <property type="project" value="InterPro"/>
</dbReference>